<protein>
    <submittedName>
        <fullName evidence="6">IclR family transcriptional regulator</fullName>
    </submittedName>
</protein>
<dbReference type="SMART" id="SM00346">
    <property type="entry name" value="HTH_ICLR"/>
    <property type="match status" value="1"/>
</dbReference>
<sequence length="249" mass="26472">MSQVPAATRALRVLRFLATQADPVPLERIMQACELPRSTAYHLVNAMIAEGFVVHLADERRYGLGIAAFEVGTGYTRQGPLQRIARRPLAQLVDRTGHSAHLAVLHGRDVLYVVEERAPGRPPLVTDVGVRLPAHLTASGRAILAHLSSSQVRALYPDRTVFVDRTGVGPQSPTALRAVLAETRQRGHAREAGEVTAGLSSVAAPVLDHNDHPVAGIAITYPAGEADVGRLADAVAATAALLGRRLGGR</sequence>
<keyword evidence="2" id="KW-0238">DNA-binding</keyword>
<accession>A0ABW0ZJG9</accession>
<dbReference type="InterPro" id="IPR005471">
    <property type="entry name" value="Tscrpt_reg_IclR_N"/>
</dbReference>
<keyword evidence="1" id="KW-0805">Transcription regulation</keyword>
<dbReference type="Gene3D" id="1.10.10.10">
    <property type="entry name" value="Winged helix-like DNA-binding domain superfamily/Winged helix DNA-binding domain"/>
    <property type="match status" value="1"/>
</dbReference>
<dbReference type="InterPro" id="IPR029016">
    <property type="entry name" value="GAF-like_dom_sf"/>
</dbReference>
<dbReference type="InterPro" id="IPR014757">
    <property type="entry name" value="Tscrpt_reg_IclR_C"/>
</dbReference>
<evidence type="ECO:0000256" key="3">
    <source>
        <dbReference type="ARBA" id="ARBA00023163"/>
    </source>
</evidence>
<dbReference type="Pfam" id="PF01614">
    <property type="entry name" value="IclR_C"/>
    <property type="match status" value="1"/>
</dbReference>
<dbReference type="SUPFAM" id="SSF55781">
    <property type="entry name" value="GAF domain-like"/>
    <property type="match status" value="1"/>
</dbReference>
<feature type="domain" description="IclR-ED" evidence="5">
    <location>
        <begin position="67"/>
        <end position="248"/>
    </location>
</feature>
<dbReference type="EMBL" id="JBHSNS010000007">
    <property type="protein sequence ID" value="MFC5730207.1"/>
    <property type="molecule type" value="Genomic_DNA"/>
</dbReference>
<dbReference type="RefSeq" id="WP_378527333.1">
    <property type="nucleotide sequence ID" value="NZ_JBHSNS010000007.1"/>
</dbReference>
<evidence type="ECO:0000256" key="1">
    <source>
        <dbReference type="ARBA" id="ARBA00023015"/>
    </source>
</evidence>
<evidence type="ECO:0000256" key="2">
    <source>
        <dbReference type="ARBA" id="ARBA00023125"/>
    </source>
</evidence>
<dbReference type="PROSITE" id="PS51078">
    <property type="entry name" value="ICLR_ED"/>
    <property type="match status" value="1"/>
</dbReference>
<dbReference type="InterPro" id="IPR036388">
    <property type="entry name" value="WH-like_DNA-bd_sf"/>
</dbReference>
<evidence type="ECO:0000259" key="5">
    <source>
        <dbReference type="PROSITE" id="PS51078"/>
    </source>
</evidence>
<dbReference type="PANTHER" id="PTHR30136">
    <property type="entry name" value="HELIX-TURN-HELIX TRANSCRIPTIONAL REGULATOR, ICLR FAMILY"/>
    <property type="match status" value="1"/>
</dbReference>
<keyword evidence="3" id="KW-0804">Transcription</keyword>
<dbReference type="Pfam" id="PF09339">
    <property type="entry name" value="HTH_IclR"/>
    <property type="match status" value="1"/>
</dbReference>
<dbReference type="PANTHER" id="PTHR30136:SF8">
    <property type="entry name" value="TRANSCRIPTIONAL REGULATORY PROTEIN"/>
    <property type="match status" value="1"/>
</dbReference>
<reference evidence="7" key="1">
    <citation type="journal article" date="2019" name="Int. J. Syst. Evol. Microbiol.">
        <title>The Global Catalogue of Microorganisms (GCM) 10K type strain sequencing project: providing services to taxonomists for standard genome sequencing and annotation.</title>
        <authorList>
            <consortium name="The Broad Institute Genomics Platform"/>
            <consortium name="The Broad Institute Genome Sequencing Center for Infectious Disease"/>
            <person name="Wu L."/>
            <person name="Ma J."/>
        </authorList>
    </citation>
    <scope>NUCLEOTIDE SEQUENCE [LARGE SCALE GENOMIC DNA]</scope>
    <source>
        <strain evidence="7">YIM 94188</strain>
    </source>
</reference>
<name>A0ABW0ZJG9_9ACTN</name>
<evidence type="ECO:0000259" key="4">
    <source>
        <dbReference type="PROSITE" id="PS51077"/>
    </source>
</evidence>
<organism evidence="6 7">
    <name type="scientific">Nocardioides vastitatis</name>
    <dbReference type="NCBI Taxonomy" id="2568655"/>
    <lineage>
        <taxon>Bacteria</taxon>
        <taxon>Bacillati</taxon>
        <taxon>Actinomycetota</taxon>
        <taxon>Actinomycetes</taxon>
        <taxon>Propionibacteriales</taxon>
        <taxon>Nocardioidaceae</taxon>
        <taxon>Nocardioides</taxon>
    </lineage>
</organism>
<keyword evidence="7" id="KW-1185">Reference proteome</keyword>
<dbReference type="InterPro" id="IPR050707">
    <property type="entry name" value="HTH_MetabolicPath_Reg"/>
</dbReference>
<gene>
    <name evidence="6" type="ORF">ACFPQB_14890</name>
</gene>
<dbReference type="Gene3D" id="3.30.450.40">
    <property type="match status" value="1"/>
</dbReference>
<comment type="caution">
    <text evidence="6">The sequence shown here is derived from an EMBL/GenBank/DDBJ whole genome shotgun (WGS) entry which is preliminary data.</text>
</comment>
<feature type="domain" description="HTH iclR-type" evidence="4">
    <location>
        <begin position="4"/>
        <end position="66"/>
    </location>
</feature>
<dbReference type="Proteomes" id="UP001596072">
    <property type="component" value="Unassembled WGS sequence"/>
</dbReference>
<dbReference type="InterPro" id="IPR036390">
    <property type="entry name" value="WH_DNA-bd_sf"/>
</dbReference>
<evidence type="ECO:0000313" key="7">
    <source>
        <dbReference type="Proteomes" id="UP001596072"/>
    </source>
</evidence>
<evidence type="ECO:0000313" key="6">
    <source>
        <dbReference type="EMBL" id="MFC5730207.1"/>
    </source>
</evidence>
<dbReference type="PROSITE" id="PS51077">
    <property type="entry name" value="HTH_ICLR"/>
    <property type="match status" value="1"/>
</dbReference>
<dbReference type="SUPFAM" id="SSF46785">
    <property type="entry name" value="Winged helix' DNA-binding domain"/>
    <property type="match status" value="1"/>
</dbReference>
<proteinExistence type="predicted"/>